<protein>
    <submittedName>
        <fullName evidence="2">Uncharacterized protein</fullName>
    </submittedName>
</protein>
<dbReference type="EMBL" id="QGNW01001597">
    <property type="protein sequence ID" value="RVW35659.1"/>
    <property type="molecule type" value="Genomic_DNA"/>
</dbReference>
<organism evidence="2 3">
    <name type="scientific">Vitis vinifera</name>
    <name type="common">Grape</name>
    <dbReference type="NCBI Taxonomy" id="29760"/>
    <lineage>
        <taxon>Eukaryota</taxon>
        <taxon>Viridiplantae</taxon>
        <taxon>Streptophyta</taxon>
        <taxon>Embryophyta</taxon>
        <taxon>Tracheophyta</taxon>
        <taxon>Spermatophyta</taxon>
        <taxon>Magnoliopsida</taxon>
        <taxon>eudicotyledons</taxon>
        <taxon>Gunneridae</taxon>
        <taxon>Pentapetalae</taxon>
        <taxon>rosids</taxon>
        <taxon>Vitales</taxon>
        <taxon>Vitaceae</taxon>
        <taxon>Viteae</taxon>
        <taxon>Vitis</taxon>
    </lineage>
</organism>
<dbReference type="AlphaFoldDB" id="A0A438DJR1"/>
<sequence length="150" mass="16561">MKMMVPQIVERGGGTSGGSRGVGGTGEGTGGDGSTRGGYVSQVDPGMSWAQGGENYYATQDTDHGYQPKIWEQRKHLERLTTFPNDDDYSSGHDYHRSNYHRIDEHLQNLEGYSNTRTRASDSYGYDQSSSSSSIAYQGFGYYQYGVDPE</sequence>
<dbReference type="Proteomes" id="UP000288805">
    <property type="component" value="Unassembled WGS sequence"/>
</dbReference>
<comment type="caution">
    <text evidence="2">The sequence shown here is derived from an EMBL/GenBank/DDBJ whole genome shotgun (WGS) entry which is preliminary data.</text>
</comment>
<gene>
    <name evidence="2" type="ORF">CK203_108148</name>
</gene>
<feature type="compositionally biased region" description="Gly residues" evidence="1">
    <location>
        <begin position="11"/>
        <end position="36"/>
    </location>
</feature>
<evidence type="ECO:0000313" key="3">
    <source>
        <dbReference type="Proteomes" id="UP000288805"/>
    </source>
</evidence>
<evidence type="ECO:0000313" key="2">
    <source>
        <dbReference type="EMBL" id="RVW35659.1"/>
    </source>
</evidence>
<proteinExistence type="predicted"/>
<evidence type="ECO:0000256" key="1">
    <source>
        <dbReference type="SAM" id="MobiDB-lite"/>
    </source>
</evidence>
<feature type="region of interest" description="Disordered" evidence="1">
    <location>
        <begin position="1"/>
        <end position="64"/>
    </location>
</feature>
<accession>A0A438DJR1</accession>
<name>A0A438DJR1_VITVI</name>
<reference evidence="2 3" key="1">
    <citation type="journal article" date="2018" name="PLoS Genet.">
        <title>Population sequencing reveals clonal diversity and ancestral inbreeding in the grapevine cultivar Chardonnay.</title>
        <authorList>
            <person name="Roach M.J."/>
            <person name="Johnson D.L."/>
            <person name="Bohlmann J."/>
            <person name="van Vuuren H.J."/>
            <person name="Jones S.J."/>
            <person name="Pretorius I.S."/>
            <person name="Schmidt S.A."/>
            <person name="Borneman A.R."/>
        </authorList>
    </citation>
    <scope>NUCLEOTIDE SEQUENCE [LARGE SCALE GENOMIC DNA]</scope>
    <source>
        <strain evidence="3">cv. Chardonnay</strain>
        <tissue evidence="2">Leaf</tissue>
    </source>
</reference>